<keyword evidence="1" id="KW-1133">Transmembrane helix</keyword>
<feature type="transmembrane region" description="Helical" evidence="1">
    <location>
        <begin position="21"/>
        <end position="46"/>
    </location>
</feature>
<name>A0A031LQQ7_9CREN</name>
<comment type="caution">
    <text evidence="2">The sequence shown here is derived from an EMBL/GenBank/DDBJ whole genome shotgun (WGS) entry which is preliminary data.</text>
</comment>
<dbReference type="EMBL" id="JFZT01000039">
    <property type="protein sequence ID" value="EZQ07095.1"/>
    <property type="molecule type" value="Genomic_DNA"/>
</dbReference>
<reference evidence="2 3" key="1">
    <citation type="submission" date="2014-03" db="EMBL/GenBank/DDBJ databases">
        <title>Draft genome sequence of the novel thermoacidophilic archaea Acidianus copahuensis ALE1 strain, isolated from Copahue volcanic area in Neuquen Argentina.</title>
        <authorList>
            <person name="Urbieta M.S."/>
            <person name="Rascovan N."/>
            <person name="Castro C."/>
            <person name="Revale S."/>
            <person name="Giaveno M.A."/>
            <person name="Vazquez M.P."/>
            <person name="Donati E.R."/>
        </authorList>
    </citation>
    <scope>NUCLEOTIDE SEQUENCE [LARGE SCALE GENOMIC DNA]</scope>
    <source>
        <strain evidence="2 3">ALE1</strain>
    </source>
</reference>
<dbReference type="Proteomes" id="UP000024332">
    <property type="component" value="Unassembled WGS sequence"/>
</dbReference>
<accession>A0A031LQQ7</accession>
<dbReference type="AlphaFoldDB" id="A0A031LQQ7"/>
<keyword evidence="1" id="KW-0472">Membrane</keyword>
<evidence type="ECO:0000313" key="2">
    <source>
        <dbReference type="EMBL" id="EZQ07095.1"/>
    </source>
</evidence>
<gene>
    <name evidence="2" type="ORF">CM19_05120</name>
</gene>
<dbReference type="RefSeq" id="WP_048099302.1">
    <property type="nucleotide sequence ID" value="NZ_JFZT01000039.1"/>
</dbReference>
<organism evidence="2 3">
    <name type="scientific">Candidatus Acidianus copahuensis</name>
    <dbReference type="NCBI Taxonomy" id="1160895"/>
    <lineage>
        <taxon>Archaea</taxon>
        <taxon>Thermoproteota</taxon>
        <taxon>Thermoprotei</taxon>
        <taxon>Sulfolobales</taxon>
        <taxon>Sulfolobaceae</taxon>
        <taxon>Acidianus</taxon>
    </lineage>
</organism>
<sequence>MRKRLTEIAYLMELYFKRQTRIRNIASILFSSIIYPLGLYFGIGHLIPRDQLVYYIAGLITLFLPPLL</sequence>
<evidence type="ECO:0000256" key="1">
    <source>
        <dbReference type="SAM" id="Phobius"/>
    </source>
</evidence>
<dbReference type="OrthoDB" id="375832at2157"/>
<dbReference type="STRING" id="1160895.CM19_05120"/>
<evidence type="ECO:0000313" key="3">
    <source>
        <dbReference type="Proteomes" id="UP000024332"/>
    </source>
</evidence>
<proteinExistence type="predicted"/>
<protein>
    <submittedName>
        <fullName evidence="2">Uncharacterized protein</fullName>
    </submittedName>
</protein>
<keyword evidence="1" id="KW-0812">Transmembrane</keyword>
<keyword evidence="3" id="KW-1185">Reference proteome</keyword>